<keyword evidence="1" id="KW-1133">Transmembrane helix</keyword>
<name>A0AAJ0UDE9_HALSE</name>
<organism evidence="2 3">
    <name type="scientific">Halochromatium salexigens</name>
    <name type="common">Chromatium salexigens</name>
    <dbReference type="NCBI Taxonomy" id="49447"/>
    <lineage>
        <taxon>Bacteria</taxon>
        <taxon>Pseudomonadati</taxon>
        <taxon>Pseudomonadota</taxon>
        <taxon>Gammaproteobacteria</taxon>
        <taxon>Chromatiales</taxon>
        <taxon>Chromatiaceae</taxon>
        <taxon>Halochromatium</taxon>
    </lineage>
</organism>
<reference evidence="2" key="1">
    <citation type="submission" date="2017-05" db="EMBL/GenBank/DDBJ databases">
        <authorList>
            <person name="Imhoff J.F."/>
            <person name="Rahn T."/>
            <person name="Kuenzel S."/>
            <person name="Neulinger S.C."/>
        </authorList>
    </citation>
    <scope>NUCLEOTIDE SEQUENCE</scope>
    <source>
        <strain evidence="2">DSM 4395</strain>
    </source>
</reference>
<evidence type="ECO:0000313" key="2">
    <source>
        <dbReference type="EMBL" id="MBK5929441.1"/>
    </source>
</evidence>
<accession>A0AAJ0UDE9</accession>
<dbReference type="Proteomes" id="UP001296967">
    <property type="component" value="Unassembled WGS sequence"/>
</dbReference>
<feature type="transmembrane region" description="Helical" evidence="1">
    <location>
        <begin position="45"/>
        <end position="66"/>
    </location>
</feature>
<dbReference type="AlphaFoldDB" id="A0AAJ0UDE9"/>
<keyword evidence="3" id="KW-1185">Reference proteome</keyword>
<keyword evidence="1" id="KW-0812">Transmembrane</keyword>
<reference evidence="2" key="2">
    <citation type="journal article" date="2020" name="Microorganisms">
        <title>Osmotic Adaptation and Compatible Solute Biosynthesis of Phototrophic Bacteria as Revealed from Genome Analyses.</title>
        <authorList>
            <person name="Imhoff J.F."/>
            <person name="Rahn T."/>
            <person name="Kunzel S."/>
            <person name="Keller A."/>
            <person name="Neulinger S.C."/>
        </authorList>
    </citation>
    <scope>NUCLEOTIDE SEQUENCE</scope>
    <source>
        <strain evidence="2">DSM 4395</strain>
    </source>
</reference>
<proteinExistence type="predicted"/>
<keyword evidence="1" id="KW-0472">Membrane</keyword>
<feature type="transmembrane region" description="Helical" evidence="1">
    <location>
        <begin position="21"/>
        <end position="39"/>
    </location>
</feature>
<dbReference type="EMBL" id="NHSF01000015">
    <property type="protein sequence ID" value="MBK5929441.1"/>
    <property type="molecule type" value="Genomic_DNA"/>
</dbReference>
<comment type="caution">
    <text evidence="2">The sequence shown here is derived from an EMBL/GenBank/DDBJ whole genome shotgun (WGS) entry which is preliminary data.</text>
</comment>
<evidence type="ECO:0000256" key="1">
    <source>
        <dbReference type="SAM" id="Phobius"/>
    </source>
</evidence>
<gene>
    <name evidence="2" type="ORF">CCR82_02545</name>
</gene>
<sequence>MSTKPKEPRKRKWRYIFWRGAVFWGISTALLYQAMMLFFGNVSLVGFIVSMIAFPLAGIFFGLLMWRRSGTDL</sequence>
<dbReference type="RefSeq" id="WP_201243796.1">
    <property type="nucleotide sequence ID" value="NZ_NHSF01000015.1"/>
</dbReference>
<evidence type="ECO:0000313" key="3">
    <source>
        <dbReference type="Proteomes" id="UP001296967"/>
    </source>
</evidence>
<protein>
    <submittedName>
        <fullName evidence="2">Uncharacterized protein</fullName>
    </submittedName>
</protein>